<dbReference type="Pfam" id="PF13595">
    <property type="entry name" value="DUF4138"/>
    <property type="match status" value="2"/>
</dbReference>
<protein>
    <submittedName>
        <fullName evidence="1">DUF4138 domain-containing protein</fullName>
    </submittedName>
</protein>
<evidence type="ECO:0000313" key="2">
    <source>
        <dbReference type="Proteomes" id="UP000324383"/>
    </source>
</evidence>
<dbReference type="EMBL" id="VKLW01000023">
    <property type="protein sequence ID" value="TYK32834.1"/>
    <property type="molecule type" value="Genomic_DNA"/>
</dbReference>
<gene>
    <name evidence="1" type="ORF">FNJ60_10515</name>
</gene>
<proteinExistence type="predicted"/>
<accession>A0A5D3E9W9</accession>
<organism evidence="1 2">
    <name type="scientific">Bacteroides pyogenes</name>
    <dbReference type="NCBI Taxonomy" id="310300"/>
    <lineage>
        <taxon>Bacteria</taxon>
        <taxon>Pseudomonadati</taxon>
        <taxon>Bacteroidota</taxon>
        <taxon>Bacteroidia</taxon>
        <taxon>Bacteroidales</taxon>
        <taxon>Bacteroidaceae</taxon>
        <taxon>Bacteroides</taxon>
    </lineage>
</organism>
<dbReference type="Proteomes" id="UP000324383">
    <property type="component" value="Unassembled WGS sequence"/>
</dbReference>
<sequence length="367" mass="42674">MKKTVTIITFFLSFFHLGAQETKSFENIVSPCIYMEFDKITHVVFPSAVISHSVGNPEYITARTADKACNIVALTVMEEDFPGETNFSAICEDGQVFSYRIKYHITGKEHCQDVIYAGNAVMNSECHIVIGNSHNVTEVFFPEKIRYCRQGNEKLINVEYGSNFVRIRPTEKKFTPSNLFVVDEQGSMYEICIVSGNAESYTYNISSKRPYVTYVPANSIEMKKFTDKIYCKKRNIYSMGIIKNKMEFSLGNLYIHGDYLFFAFDIYNKSYIPYDVDFVKCFIRDLKTSKKEVQQSIEYRPVYQRDFERRINGRSHNRFVLVFDKFTIPDNKSFDIEVFEKNGGRHIKLSILNQYILSAQILKEKKK</sequence>
<reference evidence="1 2" key="1">
    <citation type="submission" date="2019-07" db="EMBL/GenBank/DDBJ databases">
        <title>Draft Genome Sequences of Bacteroides pyogenes Strains Isolated from the Uterus Holstein Dairy Cows with Metritis.</title>
        <authorList>
            <person name="Cunha F."/>
            <person name="Galvao K.N."/>
            <person name="Jeon S.J."/>
            <person name="Jeong K.C."/>
        </authorList>
    </citation>
    <scope>NUCLEOTIDE SEQUENCE [LARGE SCALE GENOMIC DNA]</scope>
    <source>
        <strain evidence="1 2">KG-31</strain>
    </source>
</reference>
<dbReference type="AlphaFoldDB" id="A0A5D3E9W9"/>
<comment type="caution">
    <text evidence="1">The sequence shown here is derived from an EMBL/GenBank/DDBJ whole genome shotgun (WGS) entry which is preliminary data.</text>
</comment>
<dbReference type="InterPro" id="IPR022298">
    <property type="entry name" value="Conjug_transposon_TraN"/>
</dbReference>
<evidence type="ECO:0000313" key="1">
    <source>
        <dbReference type="EMBL" id="TYK32834.1"/>
    </source>
</evidence>
<name>A0A5D3E9W9_9BACE</name>
<keyword evidence="2" id="KW-1185">Reference proteome</keyword>
<dbReference type="RefSeq" id="WP_148730666.1">
    <property type="nucleotide sequence ID" value="NZ_VKLW01000023.1"/>
</dbReference>